<dbReference type="Gene3D" id="3.40.50.300">
    <property type="entry name" value="P-loop containing nucleotide triphosphate hydrolases"/>
    <property type="match status" value="1"/>
</dbReference>
<keyword evidence="2" id="KW-0175">Coiled coil</keyword>
<dbReference type="Gene3D" id="3.30.420.240">
    <property type="match status" value="1"/>
</dbReference>
<dbReference type="InterPro" id="IPR006517">
    <property type="entry name" value="Phage_terminase_lsu-like_C"/>
</dbReference>
<dbReference type="EMBL" id="JASUBT010000005">
    <property type="protein sequence ID" value="MDL4935801.1"/>
    <property type="molecule type" value="Genomic_DNA"/>
</dbReference>
<evidence type="ECO:0000313" key="4">
    <source>
        <dbReference type="EMBL" id="MDL4935801.1"/>
    </source>
</evidence>
<dbReference type="NCBIfam" id="TIGR01630">
    <property type="entry name" value="psiM2_ORF9"/>
    <property type="match status" value="1"/>
</dbReference>
<organism evidence="4 5">
    <name type="scientific">Enterococcus gallinarum</name>
    <dbReference type="NCBI Taxonomy" id="1353"/>
    <lineage>
        <taxon>Bacteria</taxon>
        <taxon>Bacillati</taxon>
        <taxon>Bacillota</taxon>
        <taxon>Bacilli</taxon>
        <taxon>Lactobacillales</taxon>
        <taxon>Enterococcaceae</taxon>
        <taxon>Enterococcus</taxon>
    </lineage>
</organism>
<dbReference type="AlphaFoldDB" id="A0ABD4ZT72"/>
<sequence>MTVDYINSLKEKARKIEEFKKKFFLELQGLSEEEQIEALLENEELLDQMEREYRIARSEYDILYFTYEYFSDDRNPDNDDNLIPAGVTIDDAPQFHRELCAKLEEQSLYNPTKNICWAAPRGHAKTMFNSNTYPIHELVFKKRQFILIISETANLSATLIRYIAEQLKYNEKLREDYGELLSPSKQLNDIDNNEMFETTTGALVRSGSIGKAIRGARNGGQRPDLIICDDLESMDNTNTPEAREKNLHWYNSVIVPIGTPEKTGIIYMGTMVHGSGLLPNILNRADYDSKIYSAFLDEPEHLELWQKYEEILLDTENPERITLADKFYQDNKELMDIGAETLWQDRFSYAYLIKKKVEVGSRAFASEYLNKPSDPDSQIFNENTIHYFNDRDLDMTEVMHSGKFDVFAFWDIAIGRTKRSDYNAIVTIAKNRRTGVIYVIDAWAAKVPVHKAMEVAIDKIIQFKPRMFGVESVQAQYEMFRQLQQKVYEMGIYGTKILPIKPTGKKEERIELMEPLFENGFLKIRTSQRLLKEQLEQFPNADHDDLPDALASVINMTKNRISRTYQRKPEGL</sequence>
<dbReference type="RefSeq" id="WP_285905955.1">
    <property type="nucleotide sequence ID" value="NZ_JASUBC010000002.1"/>
</dbReference>
<dbReference type="InterPro" id="IPR027417">
    <property type="entry name" value="P-loop_NTPase"/>
</dbReference>
<evidence type="ECO:0000256" key="2">
    <source>
        <dbReference type="SAM" id="Coils"/>
    </source>
</evidence>
<protein>
    <submittedName>
        <fullName evidence="4">Phage terminase large subunit</fullName>
    </submittedName>
</protein>
<accession>A0ABD4ZT72</accession>
<feature type="coiled-coil region" evidence="2">
    <location>
        <begin position="32"/>
        <end position="59"/>
    </location>
</feature>
<evidence type="ECO:0000313" key="5">
    <source>
        <dbReference type="Proteomes" id="UP001241571"/>
    </source>
</evidence>
<evidence type="ECO:0000256" key="1">
    <source>
        <dbReference type="ARBA" id="ARBA00022612"/>
    </source>
</evidence>
<gene>
    <name evidence="4" type="primary">terL</name>
    <name evidence="4" type="ORF">QRX88_08755</name>
</gene>
<proteinExistence type="predicted"/>
<dbReference type="Pfam" id="PF17289">
    <property type="entry name" value="Terminase_6C"/>
    <property type="match status" value="1"/>
</dbReference>
<comment type="caution">
    <text evidence="4">The sequence shown here is derived from an EMBL/GenBank/DDBJ whole genome shotgun (WGS) entry which is preliminary data.</text>
</comment>
<keyword evidence="1" id="KW-1188">Viral release from host cell</keyword>
<dbReference type="Proteomes" id="UP001241571">
    <property type="component" value="Unassembled WGS sequence"/>
</dbReference>
<evidence type="ECO:0000259" key="3">
    <source>
        <dbReference type="Pfam" id="PF17289"/>
    </source>
</evidence>
<feature type="domain" description="Terminase large subunit gp17-like C-terminal" evidence="3">
    <location>
        <begin position="410"/>
        <end position="556"/>
    </location>
</feature>
<dbReference type="InterPro" id="IPR035421">
    <property type="entry name" value="Terminase_6C"/>
</dbReference>
<name>A0ABD4ZT72_ENTGA</name>
<reference evidence="4 5" key="1">
    <citation type="submission" date="2023-06" db="EMBL/GenBank/DDBJ databases">
        <title>Acute promotion of culturable opportunistic pathogens and persistent increase of antibiotic resistance following antibiotic exposure in mouse gut microbiota.</title>
        <authorList>
            <person name="Li L."/>
            <person name="Wang B."/>
            <person name="Sun Y."/>
            <person name="Wang M."/>
            <person name="Xu H."/>
        </authorList>
    </citation>
    <scope>NUCLEOTIDE SEQUENCE [LARGE SCALE GENOMIC DNA]</scope>
    <source>
        <strain evidence="4 5">CRI2_2</strain>
    </source>
</reference>